<evidence type="ECO:0000313" key="3">
    <source>
        <dbReference type="Proteomes" id="UP000177801"/>
    </source>
</evidence>
<protein>
    <recommendedName>
        <fullName evidence="1">Segregation and condensation protein A</fullName>
    </recommendedName>
</protein>
<organism evidence="2 3">
    <name type="scientific">Candidatus Colwellbacteria bacterium RIFCSPLOWO2_12_FULL_46_17</name>
    <dbReference type="NCBI Taxonomy" id="1797695"/>
    <lineage>
        <taxon>Bacteria</taxon>
        <taxon>Candidatus Colwelliibacteriota</taxon>
    </lineage>
</organism>
<name>A0A1G1ZB85_9BACT</name>
<proteinExistence type="predicted"/>
<dbReference type="InterPro" id="IPR023093">
    <property type="entry name" value="ScpA-like_C"/>
</dbReference>
<accession>A0A1G1ZB85</accession>
<dbReference type="AlphaFoldDB" id="A0A1G1ZB85"/>
<dbReference type="PANTHER" id="PTHR33969:SF2">
    <property type="entry name" value="SEGREGATION AND CONDENSATION PROTEIN A"/>
    <property type="match status" value="1"/>
</dbReference>
<dbReference type="Proteomes" id="UP000177801">
    <property type="component" value="Unassembled WGS sequence"/>
</dbReference>
<reference evidence="2 3" key="1">
    <citation type="journal article" date="2016" name="Nat. Commun.">
        <title>Thousands of microbial genomes shed light on interconnected biogeochemical processes in an aquifer system.</title>
        <authorList>
            <person name="Anantharaman K."/>
            <person name="Brown C.T."/>
            <person name="Hug L.A."/>
            <person name="Sharon I."/>
            <person name="Castelle C.J."/>
            <person name="Probst A.J."/>
            <person name="Thomas B.C."/>
            <person name="Singh A."/>
            <person name="Wilkins M.J."/>
            <person name="Karaoz U."/>
            <person name="Brodie E.L."/>
            <person name="Williams K.H."/>
            <person name="Hubbard S.S."/>
            <person name="Banfield J.F."/>
        </authorList>
    </citation>
    <scope>NUCLEOTIDE SEQUENCE [LARGE SCALE GENOMIC DNA]</scope>
</reference>
<dbReference type="Gene3D" id="6.10.250.2410">
    <property type="match status" value="1"/>
</dbReference>
<evidence type="ECO:0000313" key="2">
    <source>
        <dbReference type="EMBL" id="OGY61911.1"/>
    </source>
</evidence>
<dbReference type="Pfam" id="PF02616">
    <property type="entry name" value="SMC_ScpA"/>
    <property type="match status" value="1"/>
</dbReference>
<dbReference type="PANTHER" id="PTHR33969">
    <property type="entry name" value="SEGREGATION AND CONDENSATION PROTEIN A"/>
    <property type="match status" value="1"/>
</dbReference>
<gene>
    <name evidence="2" type="ORF">A3G58_02565</name>
</gene>
<dbReference type="InterPro" id="IPR003768">
    <property type="entry name" value="ScpA"/>
</dbReference>
<evidence type="ECO:0000256" key="1">
    <source>
        <dbReference type="ARBA" id="ARBA00044777"/>
    </source>
</evidence>
<dbReference type="Gene3D" id="1.10.10.580">
    <property type="entry name" value="Structural maintenance of chromosome 1. Chain E"/>
    <property type="match status" value="1"/>
</dbReference>
<dbReference type="EMBL" id="MHJD01000036">
    <property type="protein sequence ID" value="OGY61911.1"/>
    <property type="molecule type" value="Genomic_DNA"/>
</dbReference>
<comment type="caution">
    <text evidence="2">The sequence shown here is derived from an EMBL/GenBank/DDBJ whole genome shotgun (WGS) entry which is preliminary data.</text>
</comment>
<sequence length="234" mass="27045">MEKYELKLDTFQGPLEKLLELIESKELEITRLNLAEVTGDFLEYVRSLGEIDPRALADFIAVAARLILIKSHALLPHLTLTEEEEEDIADLERRLTLYKEFRAVEKAIAHSWDKRIAHAREYLLELPRGFYLSEPVMPSELWGVMERLYNELQSFIPKTDEAEIRLVSLEEMIQEMIKRVTEAIEVSFSEVANGKARSEIIVLFLALLHLFKESAVEIKQEGLFAEITISRSQE</sequence>